<dbReference type="EMBL" id="CP036528">
    <property type="protein sequence ID" value="QBK25103.1"/>
    <property type="molecule type" value="Genomic_DNA"/>
</dbReference>
<organism evidence="3 4">
    <name type="scientific">Ureibacillus thermophilus</name>
    <dbReference type="NCBI Taxonomy" id="367743"/>
    <lineage>
        <taxon>Bacteria</taxon>
        <taxon>Bacillati</taxon>
        <taxon>Bacillota</taxon>
        <taxon>Bacilli</taxon>
        <taxon>Bacillales</taxon>
        <taxon>Caryophanaceae</taxon>
        <taxon>Ureibacillus</taxon>
    </lineage>
</organism>
<feature type="domain" description="DUF3658" evidence="2">
    <location>
        <begin position="216"/>
        <end position="327"/>
    </location>
</feature>
<dbReference type="RefSeq" id="WP_208651477.1">
    <property type="nucleotide sequence ID" value="NZ_CP036528.1"/>
</dbReference>
<name>A0A4P6UPY9_9BACL</name>
<reference evidence="3 4" key="1">
    <citation type="submission" date="2019-02" db="EMBL/GenBank/DDBJ databases">
        <title>Ureibacillus thermophilus.</title>
        <authorList>
            <person name="Sunny J.S."/>
            <person name="Natarajan A."/>
            <person name="Saleena L.M."/>
        </authorList>
    </citation>
    <scope>NUCLEOTIDE SEQUENCE [LARGE SCALE GENOMIC DNA]</scope>
    <source>
        <strain evidence="3 4">LM102</strain>
    </source>
</reference>
<dbReference type="InterPro" id="IPR014973">
    <property type="entry name" value="DUF1835"/>
</dbReference>
<dbReference type="KEGG" id="uth:DKZ56_04075"/>
<evidence type="ECO:0000259" key="2">
    <source>
        <dbReference type="Pfam" id="PF12395"/>
    </source>
</evidence>
<feature type="domain" description="DUF1835" evidence="1">
    <location>
        <begin position="62"/>
        <end position="181"/>
    </location>
</feature>
<proteinExistence type="predicted"/>
<evidence type="ECO:0000313" key="3">
    <source>
        <dbReference type="EMBL" id="QBK25103.1"/>
    </source>
</evidence>
<dbReference type="AlphaFoldDB" id="A0A4P6UPY9"/>
<evidence type="ECO:0000313" key="4">
    <source>
        <dbReference type="Proteomes" id="UP000291151"/>
    </source>
</evidence>
<dbReference type="Pfam" id="PF08874">
    <property type="entry name" value="DUF1835"/>
    <property type="match status" value="1"/>
</dbReference>
<sequence length="336" mass="39702">MDINQLKKAISNLSEQEVKSLLHLIMIRSEHIDEDFPEFMQSLKNALIKREKTPNMKNPETIHIVFGASVAGGLKHAFKDQQTEEIIELPDYFAEGPLKHYHTPEGFEQRYQWFKENYQWDSEHAEWYKFKMKEAFEKIQSINPEQRVVIWTSSNASEQTGLRLVLYLLKEKTNAVYKINTYEAYHKLYKGKEEDFPRHTGELNIEQLRACYELVKMKELTVEMRHSLAKEGEQLFTSESILRTYKNGQILSAESNRDDEFIIEKLKEIHETQGKKDFLKAARLIGEVLGHMQQHTSYEWLEYRLRQLIAEGKVEYQGELRGMRYYEVKLKEALVG</sequence>
<keyword evidence="4" id="KW-1185">Reference proteome</keyword>
<dbReference type="InterPro" id="IPR022123">
    <property type="entry name" value="DUF3658"/>
</dbReference>
<dbReference type="Pfam" id="PF12395">
    <property type="entry name" value="DUF3658"/>
    <property type="match status" value="1"/>
</dbReference>
<dbReference type="Proteomes" id="UP000291151">
    <property type="component" value="Chromosome"/>
</dbReference>
<accession>A0A4P6UPY9</accession>
<evidence type="ECO:0000259" key="1">
    <source>
        <dbReference type="Pfam" id="PF08874"/>
    </source>
</evidence>
<gene>
    <name evidence="3" type="ORF">DKZ56_04075</name>
</gene>
<protein>
    <submittedName>
        <fullName evidence="3">DUF1835 domain-containing protein</fullName>
    </submittedName>
</protein>